<dbReference type="PROSITE" id="PS00463">
    <property type="entry name" value="ZN2_CY6_FUNGAL_1"/>
    <property type="match status" value="1"/>
</dbReference>
<name>A0A9W4NQ52_9EURO</name>
<evidence type="ECO:0000256" key="2">
    <source>
        <dbReference type="ARBA" id="ARBA00022833"/>
    </source>
</evidence>
<dbReference type="InterPro" id="IPR036864">
    <property type="entry name" value="Zn2-C6_fun-type_DNA-bd_sf"/>
</dbReference>
<dbReference type="GO" id="GO:0003677">
    <property type="term" value="F:DNA binding"/>
    <property type="evidence" value="ECO:0007669"/>
    <property type="project" value="UniProtKB-KW"/>
</dbReference>
<dbReference type="Gene3D" id="4.10.240.10">
    <property type="entry name" value="Zn(2)-C6 fungal-type DNA-binding domain"/>
    <property type="match status" value="1"/>
</dbReference>
<organism evidence="8 9">
    <name type="scientific">Penicillium salamii</name>
    <dbReference type="NCBI Taxonomy" id="1612424"/>
    <lineage>
        <taxon>Eukaryota</taxon>
        <taxon>Fungi</taxon>
        <taxon>Dikarya</taxon>
        <taxon>Ascomycota</taxon>
        <taxon>Pezizomycotina</taxon>
        <taxon>Eurotiomycetes</taxon>
        <taxon>Eurotiomycetidae</taxon>
        <taxon>Eurotiales</taxon>
        <taxon>Aspergillaceae</taxon>
        <taxon>Penicillium</taxon>
    </lineage>
</organism>
<dbReference type="PANTHER" id="PTHR36206">
    <property type="entry name" value="ASPERCRYPTIN BIOSYNTHESIS CLUSTER-SPECIFIC TRANSCRIPTION REGULATOR ATNN-RELATED"/>
    <property type="match status" value="1"/>
</dbReference>
<evidence type="ECO:0000313" key="8">
    <source>
        <dbReference type="EMBL" id="CAG8393572.1"/>
    </source>
</evidence>
<keyword evidence="6" id="KW-0539">Nucleus</keyword>
<keyword evidence="1" id="KW-0479">Metal-binding</keyword>
<dbReference type="OrthoDB" id="9930022at2759"/>
<dbReference type="PANTHER" id="PTHR36206:SF4">
    <property type="entry name" value="HYPOTHETICAL CONSERVED PROTEIN (EUROFUNG)-RELATED"/>
    <property type="match status" value="1"/>
</dbReference>
<evidence type="ECO:0000259" key="7">
    <source>
        <dbReference type="PROSITE" id="PS50048"/>
    </source>
</evidence>
<keyword evidence="2" id="KW-0862">Zinc</keyword>
<evidence type="ECO:0000256" key="4">
    <source>
        <dbReference type="ARBA" id="ARBA00023125"/>
    </source>
</evidence>
<dbReference type="GO" id="GO:0000981">
    <property type="term" value="F:DNA-binding transcription factor activity, RNA polymerase II-specific"/>
    <property type="evidence" value="ECO:0007669"/>
    <property type="project" value="InterPro"/>
</dbReference>
<dbReference type="GO" id="GO:0008270">
    <property type="term" value="F:zinc ion binding"/>
    <property type="evidence" value="ECO:0007669"/>
    <property type="project" value="InterPro"/>
</dbReference>
<keyword evidence="5" id="KW-0804">Transcription</keyword>
<dbReference type="PROSITE" id="PS50048">
    <property type="entry name" value="ZN2_CY6_FUNGAL_2"/>
    <property type="match status" value="1"/>
</dbReference>
<protein>
    <recommendedName>
        <fullName evidence="7">Zn(2)-C6 fungal-type domain-containing protein</fullName>
    </recommendedName>
</protein>
<gene>
    <name evidence="8" type="ORF">PSALAMII_LOCUS6931</name>
</gene>
<dbReference type="AlphaFoldDB" id="A0A9W4NQ52"/>
<proteinExistence type="predicted"/>
<dbReference type="EMBL" id="CAJVPD010000247">
    <property type="protein sequence ID" value="CAG8393572.1"/>
    <property type="molecule type" value="Genomic_DNA"/>
</dbReference>
<dbReference type="InterPro" id="IPR052360">
    <property type="entry name" value="Transcr_Regulatory_Proteins"/>
</dbReference>
<feature type="domain" description="Zn(2)-C6 fungal-type" evidence="7">
    <location>
        <begin position="7"/>
        <end position="35"/>
    </location>
</feature>
<evidence type="ECO:0000313" key="9">
    <source>
        <dbReference type="Proteomes" id="UP001152592"/>
    </source>
</evidence>
<evidence type="ECO:0000256" key="1">
    <source>
        <dbReference type="ARBA" id="ARBA00022723"/>
    </source>
</evidence>
<dbReference type="Pfam" id="PF00172">
    <property type="entry name" value="Zn_clus"/>
    <property type="match status" value="1"/>
</dbReference>
<dbReference type="Proteomes" id="UP001152592">
    <property type="component" value="Unassembled WGS sequence"/>
</dbReference>
<accession>A0A9W4NQ52</accession>
<dbReference type="SUPFAM" id="SSF57701">
    <property type="entry name" value="Zn2/Cys6 DNA-binding domain"/>
    <property type="match status" value="1"/>
</dbReference>
<reference evidence="8" key="1">
    <citation type="submission" date="2021-07" db="EMBL/GenBank/DDBJ databases">
        <authorList>
            <person name="Branca A.L. A."/>
        </authorList>
    </citation>
    <scope>NUCLEOTIDE SEQUENCE</scope>
</reference>
<keyword evidence="4" id="KW-0238">DNA-binding</keyword>
<evidence type="ECO:0000256" key="3">
    <source>
        <dbReference type="ARBA" id="ARBA00023015"/>
    </source>
</evidence>
<evidence type="ECO:0000256" key="6">
    <source>
        <dbReference type="ARBA" id="ARBA00023242"/>
    </source>
</evidence>
<dbReference type="CDD" id="cd00067">
    <property type="entry name" value="GAL4"/>
    <property type="match status" value="1"/>
</dbReference>
<sequence length="519" mass="58560">MPKVRTGCSTCKIRRVKCDEQQPKCRRCVFTGRTCPGYPGKPSATTIEIYNLPFKVPGSRTDREMLHFYHSHVAESISKLSDSSIWLELIMQQSQYHSVVRNALVSLSFVYKDYSQLGPSTKGTSTCHLEIINKAHRQLRLHLSSRGASVMAALICSLIFYILECLVGNKEHAILHLDQGLILLQRYRDESLSLDFVPGFDQLLAVLSRLDIHASVFDDERRPILRLSPANHTSLPTLSQIAPNSLRDLSSAERELTMLQNSVMHHLISHAEHKHKPRDDIPSWMIDESHYLEQEMQRLEMDLENLVLSPWGGSHNQLHQRKILIQVEASVFHGALLEAIDSSSGKPASSTAADRRFDLALSRIRALLPLSPKSTSDYPTREFTLSTNLIAILYYICMKSASREIVESALSIMQDSLSSTRDGLWDASMAVGVVQSLLLQKEYPKYDPKEARLEDLGSGIVDTSGGLEEAFRKLSLKAPRLNPQMQLASKAHWMIFTSTSEVFDSRVHKFPEDNYTSMK</sequence>
<dbReference type="InterPro" id="IPR001138">
    <property type="entry name" value="Zn2Cys6_DnaBD"/>
</dbReference>
<keyword evidence="3" id="KW-0805">Transcription regulation</keyword>
<comment type="caution">
    <text evidence="8">The sequence shown here is derived from an EMBL/GenBank/DDBJ whole genome shotgun (WGS) entry which is preliminary data.</text>
</comment>
<evidence type="ECO:0000256" key="5">
    <source>
        <dbReference type="ARBA" id="ARBA00023163"/>
    </source>
</evidence>
<dbReference type="SMART" id="SM00066">
    <property type="entry name" value="GAL4"/>
    <property type="match status" value="1"/>
</dbReference>